<dbReference type="PANTHER" id="PTHR42034">
    <property type="entry name" value="CHROMOSOME 7, WHOLE GENOME SHOTGUN SEQUENCE-RELATED"/>
    <property type="match status" value="1"/>
</dbReference>
<dbReference type="SUPFAM" id="SSF52777">
    <property type="entry name" value="CoA-dependent acyltransferases"/>
    <property type="match status" value="1"/>
</dbReference>
<protein>
    <recommendedName>
        <fullName evidence="3">Condensation domain-containing protein</fullName>
    </recommendedName>
</protein>
<evidence type="ECO:0000313" key="2">
    <source>
        <dbReference type="Proteomes" id="UP001187682"/>
    </source>
</evidence>
<dbReference type="Proteomes" id="UP001187682">
    <property type="component" value="Unassembled WGS sequence"/>
</dbReference>
<proteinExistence type="predicted"/>
<accession>A0AAE8MWF6</accession>
<reference evidence="1" key="1">
    <citation type="submission" date="2018-03" db="EMBL/GenBank/DDBJ databases">
        <authorList>
            <person name="Guldener U."/>
        </authorList>
    </citation>
    <scope>NUCLEOTIDE SEQUENCE</scope>
</reference>
<evidence type="ECO:0000313" key="1">
    <source>
        <dbReference type="EMBL" id="SPO01946.1"/>
    </source>
</evidence>
<name>A0AAE8MWF6_9PEZI</name>
<gene>
    <name evidence="1" type="ORF">DNG_04619</name>
</gene>
<dbReference type="EMBL" id="ONZQ02000005">
    <property type="protein sequence ID" value="SPO01946.1"/>
    <property type="molecule type" value="Genomic_DNA"/>
</dbReference>
<dbReference type="Gene3D" id="3.30.559.30">
    <property type="entry name" value="Nonribosomal peptide synthetase, condensation domain"/>
    <property type="match status" value="1"/>
</dbReference>
<keyword evidence="2" id="KW-1185">Reference proteome</keyword>
<sequence>MASIKDSLPTDWTQTSPSTYERSMDSMDFFYHAMAGAGQGRPEKDHWLFTAAIRIDTDRPGLVDDVKAAWIALRYKFPGFSSVIKDGRWIYRVADKAELASWLEESFHVHDTEKTTRQLYPFETNAIKRGVLRVLPRTQEIVLQCPHAHMDGIGSLIFFNNLLNYLVAPLPAAEPAFGTEGANLVPPSSITTRVQPCTSGQKDAWDAIFHNFLASFPTVRLNTENKGAPAGRTTNVWLTFDPADTGRIVARARELGVTVTSVLQAAVSLSARQHGQVSNKTHATMAIYNARPYIDSTEFPHERLVNCNTFGMPAVYPLVPESFVETAKKAGEVLQSFKKGGLLVAATPLFATGMVAALSAPVPENMPVAADLQLSSLGVVDKHMRSLYRHEGPQARADVAVRDFWLSLDLLGPGVAAEAWTFNEKLSIELVYNEAYHQEESMVSLLRFIHEQLTKGLNLDLKFDAREPGNEE</sequence>
<dbReference type="AlphaFoldDB" id="A0AAE8MWF6"/>
<dbReference type="Gene3D" id="3.30.559.10">
    <property type="entry name" value="Chloramphenicol acetyltransferase-like domain"/>
    <property type="match status" value="1"/>
</dbReference>
<dbReference type="InterPro" id="IPR023213">
    <property type="entry name" value="CAT-like_dom_sf"/>
</dbReference>
<dbReference type="PANTHER" id="PTHR42034:SF1">
    <property type="entry name" value="CONDENSATION DOMAIN-CONTAINING PROTEIN"/>
    <property type="match status" value="1"/>
</dbReference>
<organism evidence="1 2">
    <name type="scientific">Cephalotrichum gorgonifer</name>
    <dbReference type="NCBI Taxonomy" id="2041049"/>
    <lineage>
        <taxon>Eukaryota</taxon>
        <taxon>Fungi</taxon>
        <taxon>Dikarya</taxon>
        <taxon>Ascomycota</taxon>
        <taxon>Pezizomycotina</taxon>
        <taxon>Sordariomycetes</taxon>
        <taxon>Hypocreomycetidae</taxon>
        <taxon>Microascales</taxon>
        <taxon>Microascaceae</taxon>
        <taxon>Cephalotrichum</taxon>
    </lineage>
</organism>
<comment type="caution">
    <text evidence="1">The sequence shown here is derived from an EMBL/GenBank/DDBJ whole genome shotgun (WGS) entry which is preliminary data.</text>
</comment>
<evidence type="ECO:0008006" key="3">
    <source>
        <dbReference type="Google" id="ProtNLM"/>
    </source>
</evidence>